<proteinExistence type="predicted"/>
<keyword evidence="1" id="KW-0472">Membrane</keyword>
<feature type="transmembrane region" description="Helical" evidence="1">
    <location>
        <begin position="119"/>
        <end position="138"/>
    </location>
</feature>
<keyword evidence="3" id="KW-1185">Reference proteome</keyword>
<dbReference type="PANTHER" id="PTHR33782:SF27">
    <property type="entry name" value="PROTEIN, PUTATIVE-RELATED"/>
    <property type="match status" value="1"/>
</dbReference>
<protein>
    <submittedName>
        <fullName evidence="2">By genscan and genefinder</fullName>
    </submittedName>
</protein>
<name>A0AAD8H0L4_9APIA</name>
<reference evidence="2" key="2">
    <citation type="submission" date="2023-05" db="EMBL/GenBank/DDBJ databases">
        <authorList>
            <person name="Schelkunov M.I."/>
        </authorList>
    </citation>
    <scope>NUCLEOTIDE SEQUENCE</scope>
    <source>
        <strain evidence="2">Hsosn_3</strain>
        <tissue evidence="2">Leaf</tissue>
    </source>
</reference>
<dbReference type="AlphaFoldDB" id="A0AAD8H0L4"/>
<evidence type="ECO:0000313" key="3">
    <source>
        <dbReference type="Proteomes" id="UP001237642"/>
    </source>
</evidence>
<organism evidence="2 3">
    <name type="scientific">Heracleum sosnowskyi</name>
    <dbReference type="NCBI Taxonomy" id="360622"/>
    <lineage>
        <taxon>Eukaryota</taxon>
        <taxon>Viridiplantae</taxon>
        <taxon>Streptophyta</taxon>
        <taxon>Embryophyta</taxon>
        <taxon>Tracheophyta</taxon>
        <taxon>Spermatophyta</taxon>
        <taxon>Magnoliopsida</taxon>
        <taxon>eudicotyledons</taxon>
        <taxon>Gunneridae</taxon>
        <taxon>Pentapetalae</taxon>
        <taxon>asterids</taxon>
        <taxon>campanulids</taxon>
        <taxon>Apiales</taxon>
        <taxon>Apiaceae</taxon>
        <taxon>Apioideae</taxon>
        <taxon>apioid superclade</taxon>
        <taxon>Tordylieae</taxon>
        <taxon>Tordyliinae</taxon>
        <taxon>Heracleum</taxon>
    </lineage>
</organism>
<evidence type="ECO:0000256" key="1">
    <source>
        <dbReference type="SAM" id="Phobius"/>
    </source>
</evidence>
<evidence type="ECO:0000313" key="2">
    <source>
        <dbReference type="EMBL" id="KAK1357463.1"/>
    </source>
</evidence>
<gene>
    <name evidence="2" type="ORF">POM88_050719</name>
</gene>
<reference evidence="2" key="1">
    <citation type="submission" date="2023-02" db="EMBL/GenBank/DDBJ databases">
        <title>Genome of toxic invasive species Heracleum sosnowskyi carries increased number of genes despite the absence of recent whole-genome duplications.</title>
        <authorList>
            <person name="Schelkunov M."/>
            <person name="Shtratnikova V."/>
            <person name="Makarenko M."/>
            <person name="Klepikova A."/>
            <person name="Omelchenko D."/>
            <person name="Novikova G."/>
            <person name="Obukhova E."/>
            <person name="Bogdanov V."/>
            <person name="Penin A."/>
            <person name="Logacheva M."/>
        </authorList>
    </citation>
    <scope>NUCLEOTIDE SEQUENCE</scope>
    <source>
        <strain evidence="2">Hsosn_3</strain>
        <tissue evidence="2">Leaf</tissue>
    </source>
</reference>
<keyword evidence="1" id="KW-0812">Transmembrane</keyword>
<sequence>MEASFLSSCIAHSNQILFPAKALTRRRATASKNKLAVSSMKESDSQDYEGKLVDESLIILRMRIKEVKMMEKSSSCPGTPETSNWMEWEKQYYCKHYHEDVCEGIGWLQMYLMNTRPSLALGVLALVALSVPMSTSMITFNVLRWLHHCVFVC</sequence>
<dbReference type="EMBL" id="JAUIZM010000011">
    <property type="protein sequence ID" value="KAK1357463.1"/>
    <property type="molecule type" value="Genomic_DNA"/>
</dbReference>
<keyword evidence="1" id="KW-1133">Transmembrane helix</keyword>
<dbReference type="Proteomes" id="UP001237642">
    <property type="component" value="Unassembled WGS sequence"/>
</dbReference>
<dbReference type="PANTHER" id="PTHR33782">
    <property type="entry name" value="OS01G0121600 PROTEIN"/>
    <property type="match status" value="1"/>
</dbReference>
<accession>A0AAD8H0L4</accession>
<comment type="caution">
    <text evidence="2">The sequence shown here is derived from an EMBL/GenBank/DDBJ whole genome shotgun (WGS) entry which is preliminary data.</text>
</comment>